<sequence>MDIGVNTESFELPCLQTANISLPNFKKNKVRLVSMNKTSKNINLNLLSPPYRKKEMGKNLDFETKLCLANKNYAINSVKNKDLEAKLKKFQIKQFFEKTLSGSLKKIRRKGNIDSACLSPTNNKLCKYLDILTRKKLGKSTSSGALPSLVGSKKFLKHLEPTQAKGRVEKSDTCALELTYDTYISHKFV</sequence>
<evidence type="ECO:0000313" key="2">
    <source>
        <dbReference type="Proteomes" id="UP001162131"/>
    </source>
</evidence>
<proteinExistence type="predicted"/>
<dbReference type="Proteomes" id="UP001162131">
    <property type="component" value="Unassembled WGS sequence"/>
</dbReference>
<reference evidence="1" key="1">
    <citation type="submission" date="2021-09" db="EMBL/GenBank/DDBJ databases">
        <authorList>
            <consortium name="AG Swart"/>
            <person name="Singh M."/>
            <person name="Singh A."/>
            <person name="Seah K."/>
            <person name="Emmerich C."/>
        </authorList>
    </citation>
    <scope>NUCLEOTIDE SEQUENCE</scope>
    <source>
        <strain evidence="1">ATCC30299</strain>
    </source>
</reference>
<gene>
    <name evidence="1" type="ORF">BSTOLATCC_MIC52424</name>
</gene>
<dbReference type="EMBL" id="CAJZBQ010000052">
    <property type="protein sequence ID" value="CAG9331018.1"/>
    <property type="molecule type" value="Genomic_DNA"/>
</dbReference>
<protein>
    <submittedName>
        <fullName evidence="1">Uncharacterized protein</fullName>
    </submittedName>
</protein>
<dbReference type="AlphaFoldDB" id="A0AAU9K5W2"/>
<name>A0AAU9K5W2_9CILI</name>
<evidence type="ECO:0000313" key="1">
    <source>
        <dbReference type="EMBL" id="CAG9331018.1"/>
    </source>
</evidence>
<accession>A0AAU9K5W2</accession>
<comment type="caution">
    <text evidence="1">The sequence shown here is derived from an EMBL/GenBank/DDBJ whole genome shotgun (WGS) entry which is preliminary data.</text>
</comment>
<keyword evidence="2" id="KW-1185">Reference proteome</keyword>
<organism evidence="1 2">
    <name type="scientific">Blepharisma stoltei</name>
    <dbReference type="NCBI Taxonomy" id="1481888"/>
    <lineage>
        <taxon>Eukaryota</taxon>
        <taxon>Sar</taxon>
        <taxon>Alveolata</taxon>
        <taxon>Ciliophora</taxon>
        <taxon>Postciliodesmatophora</taxon>
        <taxon>Heterotrichea</taxon>
        <taxon>Heterotrichida</taxon>
        <taxon>Blepharismidae</taxon>
        <taxon>Blepharisma</taxon>
    </lineage>
</organism>